<organism evidence="1">
    <name type="scientific">Arundo donax</name>
    <name type="common">Giant reed</name>
    <name type="synonym">Donax arundinaceus</name>
    <dbReference type="NCBI Taxonomy" id="35708"/>
    <lineage>
        <taxon>Eukaryota</taxon>
        <taxon>Viridiplantae</taxon>
        <taxon>Streptophyta</taxon>
        <taxon>Embryophyta</taxon>
        <taxon>Tracheophyta</taxon>
        <taxon>Spermatophyta</taxon>
        <taxon>Magnoliopsida</taxon>
        <taxon>Liliopsida</taxon>
        <taxon>Poales</taxon>
        <taxon>Poaceae</taxon>
        <taxon>PACMAD clade</taxon>
        <taxon>Arundinoideae</taxon>
        <taxon>Arundineae</taxon>
        <taxon>Arundo</taxon>
    </lineage>
</organism>
<dbReference type="EMBL" id="GBRH01183567">
    <property type="protein sequence ID" value="JAE14329.1"/>
    <property type="molecule type" value="Transcribed_RNA"/>
</dbReference>
<accession>A0A0A9FSX3</accession>
<reference evidence="1" key="2">
    <citation type="journal article" date="2015" name="Data Brief">
        <title>Shoot transcriptome of the giant reed, Arundo donax.</title>
        <authorList>
            <person name="Barrero R.A."/>
            <person name="Guerrero F.D."/>
            <person name="Moolhuijzen P."/>
            <person name="Goolsby J.A."/>
            <person name="Tidwell J."/>
            <person name="Bellgard S.E."/>
            <person name="Bellgard M.I."/>
        </authorList>
    </citation>
    <scope>NUCLEOTIDE SEQUENCE</scope>
    <source>
        <tissue evidence="1">Shoot tissue taken approximately 20 cm above the soil surface</tissue>
    </source>
</reference>
<protein>
    <submittedName>
        <fullName evidence="1">SYD</fullName>
    </submittedName>
</protein>
<reference evidence="1" key="1">
    <citation type="submission" date="2014-09" db="EMBL/GenBank/DDBJ databases">
        <authorList>
            <person name="Magalhaes I.L.F."/>
            <person name="Oliveira U."/>
            <person name="Santos F.R."/>
            <person name="Vidigal T.H.D.A."/>
            <person name="Brescovit A.D."/>
            <person name="Santos A.J."/>
        </authorList>
    </citation>
    <scope>NUCLEOTIDE SEQUENCE</scope>
    <source>
        <tissue evidence="1">Shoot tissue taken approximately 20 cm above the soil surface</tissue>
    </source>
</reference>
<dbReference type="AlphaFoldDB" id="A0A0A9FSX3"/>
<evidence type="ECO:0000313" key="1">
    <source>
        <dbReference type="EMBL" id="JAE14329.1"/>
    </source>
</evidence>
<proteinExistence type="predicted"/>
<sequence length="27" mass="3042">MTELCTERTLTAPIAPRFSSTLVIRSF</sequence>
<name>A0A0A9FSX3_ARUDO</name>